<evidence type="ECO:0000313" key="2">
    <source>
        <dbReference type="Proteomes" id="UP001219349"/>
    </source>
</evidence>
<organism evidence="1 2">
    <name type="scientific">Paracoccus fistulariae</name>
    <dbReference type="NCBI Taxonomy" id="658446"/>
    <lineage>
        <taxon>Bacteria</taxon>
        <taxon>Pseudomonadati</taxon>
        <taxon>Pseudomonadota</taxon>
        <taxon>Alphaproteobacteria</taxon>
        <taxon>Rhodobacterales</taxon>
        <taxon>Paracoccaceae</taxon>
        <taxon>Paracoccus</taxon>
    </lineage>
</organism>
<dbReference type="RefSeq" id="WP_271884277.1">
    <property type="nucleotide sequence ID" value="NZ_CP067136.1"/>
</dbReference>
<dbReference type="NCBIfam" id="TIGR03370">
    <property type="entry name" value="VPLPA-CTERM"/>
    <property type="match status" value="1"/>
</dbReference>
<dbReference type="Proteomes" id="UP001219349">
    <property type="component" value="Chromosome"/>
</dbReference>
<accession>A0ABY7SIZ0</accession>
<name>A0ABY7SIZ0_9RHOB</name>
<proteinExistence type="predicted"/>
<gene>
    <name evidence="1" type="ORF">JHX87_13710</name>
</gene>
<evidence type="ECO:0000313" key="1">
    <source>
        <dbReference type="EMBL" id="WCR06533.1"/>
    </source>
</evidence>
<sequence length="273" mass="29934">MENAAHSGPRLLLKLHAILIGECSVQEWNGHESRVSGHFYFHWEDFTMRSLRGLLAVLLFLTAPALAKAATITETYTFNLTYKSGGLTCEGYYSTPDVYPDLGETTNLGYFAVCPGYPRPAPFVNSFDEIASGQIDITSVDGLFIGATCSINGWNCNYIDWSGIVHGNSTYPLGPNPGGIDLGAASDLTSFFYIYGGSGTYNYHTNYDDFSYTVPDGDNYYFYNMTFYDVLFDLSDITYSSGQPAPVPLPAGLPLLGGGLISLVMLRRRRIVA</sequence>
<protein>
    <submittedName>
        <fullName evidence="1">VPLPA-CTERM sorting domain-containing protein</fullName>
    </submittedName>
</protein>
<dbReference type="EMBL" id="CP067136">
    <property type="protein sequence ID" value="WCR06533.1"/>
    <property type="molecule type" value="Genomic_DNA"/>
</dbReference>
<keyword evidence="2" id="KW-1185">Reference proteome</keyword>
<dbReference type="InterPro" id="IPR022472">
    <property type="entry name" value="VPLPA-CTERM"/>
</dbReference>
<reference evidence="1 2" key="1">
    <citation type="submission" date="2021-01" db="EMBL/GenBank/DDBJ databases">
        <title>Biogeographic distribution of Paracoccus.</title>
        <authorList>
            <person name="Hollensteiner J."/>
            <person name="Leineberger J."/>
            <person name="Brinkhoff T."/>
            <person name="Daniel R."/>
        </authorList>
    </citation>
    <scope>NUCLEOTIDE SEQUENCE [LARGE SCALE GENOMIC DNA]</scope>
    <source>
        <strain evidence="1 2">KCTC 22803</strain>
    </source>
</reference>